<name>B6WUS5_9BACT</name>
<evidence type="ECO:0000256" key="1">
    <source>
        <dbReference type="SAM" id="MobiDB-lite"/>
    </source>
</evidence>
<dbReference type="HOGENOM" id="CLU_2842667_0_0_7"/>
<protein>
    <submittedName>
        <fullName evidence="2">Uncharacterized protein</fullName>
    </submittedName>
</protein>
<dbReference type="EMBL" id="ABXU01000058">
    <property type="protein sequence ID" value="EEB33239.1"/>
    <property type="molecule type" value="Genomic_DNA"/>
</dbReference>
<dbReference type="AlphaFoldDB" id="B6WUS5"/>
<dbReference type="Proteomes" id="UP000003676">
    <property type="component" value="Unassembled WGS sequence"/>
</dbReference>
<reference evidence="2 3" key="2">
    <citation type="submission" date="2008-10" db="EMBL/GenBank/DDBJ databases">
        <authorList>
            <person name="Fulton L."/>
            <person name="Clifton S."/>
            <person name="Fulton B."/>
            <person name="Xu J."/>
            <person name="Minx P."/>
            <person name="Pepin K.H."/>
            <person name="Johnson M."/>
            <person name="Bhonagiri V."/>
            <person name="Nash W.E."/>
            <person name="Mardis E.R."/>
            <person name="Wilson R.K."/>
        </authorList>
    </citation>
    <scope>NUCLEOTIDE SEQUENCE [LARGE SCALE GENOMIC DNA]</scope>
    <source>
        <strain evidence="2 3">ATCC 29098</strain>
    </source>
</reference>
<evidence type="ECO:0000313" key="2">
    <source>
        <dbReference type="EMBL" id="EEB33239.1"/>
    </source>
</evidence>
<sequence>MVPGRGAQRTDAHKKRRRERITRSRRLRISRGNRRGMRHASPYITIQGTFPGTHVQTRTPDVQRT</sequence>
<proteinExistence type="predicted"/>
<accession>B6WUS5</accession>
<feature type="compositionally biased region" description="Basic residues" evidence="1">
    <location>
        <begin position="12"/>
        <end position="24"/>
    </location>
</feature>
<organism evidence="2 3">
    <name type="scientific">Desulfovibrio piger ATCC 29098</name>
    <dbReference type="NCBI Taxonomy" id="411464"/>
    <lineage>
        <taxon>Bacteria</taxon>
        <taxon>Pseudomonadati</taxon>
        <taxon>Thermodesulfobacteriota</taxon>
        <taxon>Desulfovibrionia</taxon>
        <taxon>Desulfovibrionales</taxon>
        <taxon>Desulfovibrionaceae</taxon>
        <taxon>Desulfovibrio</taxon>
    </lineage>
</organism>
<reference evidence="2 3" key="1">
    <citation type="submission" date="2008-10" db="EMBL/GenBank/DDBJ databases">
        <title>Draft genome sequence of Desulvovibrio piger (ATCC 29098).</title>
        <authorList>
            <person name="Sudarsanam P."/>
            <person name="Ley R."/>
            <person name="Guruge J."/>
            <person name="Turnbaugh P.J."/>
            <person name="Mahowald M."/>
            <person name="Liep D."/>
            <person name="Gordon J."/>
        </authorList>
    </citation>
    <scope>NUCLEOTIDE SEQUENCE [LARGE SCALE GENOMIC DNA]</scope>
    <source>
        <strain evidence="2 3">ATCC 29098</strain>
    </source>
</reference>
<feature type="region of interest" description="Disordered" evidence="1">
    <location>
        <begin position="1"/>
        <end position="24"/>
    </location>
</feature>
<evidence type="ECO:0000313" key="3">
    <source>
        <dbReference type="Proteomes" id="UP000003676"/>
    </source>
</evidence>
<gene>
    <name evidence="2" type="ORF">DESPIG_01836</name>
</gene>
<comment type="caution">
    <text evidence="2">The sequence shown here is derived from an EMBL/GenBank/DDBJ whole genome shotgun (WGS) entry which is preliminary data.</text>
</comment>